<dbReference type="EMBL" id="CACRXK020012207">
    <property type="protein sequence ID" value="CAB4022884.1"/>
    <property type="molecule type" value="Genomic_DNA"/>
</dbReference>
<dbReference type="Proteomes" id="UP001152795">
    <property type="component" value="Unassembled WGS sequence"/>
</dbReference>
<dbReference type="PROSITE" id="PS50878">
    <property type="entry name" value="RT_POL"/>
    <property type="match status" value="1"/>
</dbReference>
<dbReference type="Pfam" id="PF12698">
    <property type="entry name" value="ABC2_membrane_3"/>
    <property type="match status" value="1"/>
</dbReference>
<protein>
    <submittedName>
        <fullName evidence="5">ATP-binding cassette sub-family A member 1-like</fullName>
    </submittedName>
</protein>
<dbReference type="InterPro" id="IPR000477">
    <property type="entry name" value="RT_dom"/>
</dbReference>
<gene>
    <name evidence="5" type="ORF">PACLA_8A009665</name>
</gene>
<evidence type="ECO:0000256" key="3">
    <source>
        <dbReference type="ARBA" id="ARBA00022989"/>
    </source>
</evidence>
<proteinExistence type="predicted"/>
<dbReference type="AlphaFoldDB" id="A0A7D9J698"/>
<evidence type="ECO:0000256" key="4">
    <source>
        <dbReference type="ARBA" id="ARBA00023136"/>
    </source>
</evidence>
<evidence type="ECO:0000256" key="2">
    <source>
        <dbReference type="ARBA" id="ARBA00022692"/>
    </source>
</evidence>
<dbReference type="GO" id="GO:0005524">
    <property type="term" value="F:ATP binding"/>
    <property type="evidence" value="ECO:0007669"/>
    <property type="project" value="UniProtKB-KW"/>
</dbReference>
<keyword evidence="5" id="KW-0067">ATP-binding</keyword>
<dbReference type="InterPro" id="IPR013525">
    <property type="entry name" value="ABC2_TM"/>
</dbReference>
<keyword evidence="3" id="KW-1133">Transmembrane helix</keyword>
<name>A0A7D9J698_PARCT</name>
<evidence type="ECO:0000313" key="5">
    <source>
        <dbReference type="EMBL" id="CAB4022884.1"/>
    </source>
</evidence>
<dbReference type="PANTHER" id="PTHR33332">
    <property type="entry name" value="REVERSE TRANSCRIPTASE DOMAIN-CONTAINING PROTEIN"/>
    <property type="match status" value="1"/>
</dbReference>
<evidence type="ECO:0000313" key="6">
    <source>
        <dbReference type="Proteomes" id="UP001152795"/>
    </source>
</evidence>
<dbReference type="InterPro" id="IPR043502">
    <property type="entry name" value="DNA/RNA_pol_sf"/>
</dbReference>
<dbReference type="GO" id="GO:0140359">
    <property type="term" value="F:ABC-type transporter activity"/>
    <property type="evidence" value="ECO:0007669"/>
    <property type="project" value="InterPro"/>
</dbReference>
<reference evidence="5" key="1">
    <citation type="submission" date="2020-04" db="EMBL/GenBank/DDBJ databases">
        <authorList>
            <person name="Alioto T."/>
            <person name="Alioto T."/>
            <person name="Gomez Garrido J."/>
        </authorList>
    </citation>
    <scope>NUCLEOTIDE SEQUENCE</scope>
    <source>
        <strain evidence="5">A484AB</strain>
    </source>
</reference>
<dbReference type="SUPFAM" id="SSF56672">
    <property type="entry name" value="DNA/RNA polymerases"/>
    <property type="match status" value="1"/>
</dbReference>
<keyword evidence="5" id="KW-0547">Nucleotide-binding</keyword>
<comment type="subcellular location">
    <subcellularLocation>
        <location evidence="1">Membrane</location>
        <topology evidence="1">Multi-pass membrane protein</topology>
    </subcellularLocation>
</comment>
<keyword evidence="4" id="KW-0472">Membrane</keyword>
<evidence type="ECO:0000256" key="1">
    <source>
        <dbReference type="ARBA" id="ARBA00004141"/>
    </source>
</evidence>
<keyword evidence="6" id="KW-1185">Reference proteome</keyword>
<sequence length="538" mass="61672">MCDDLLENMDNGKINCVVFLDVRMAFDCINHEILLKKMLNYFGISGIPLNWFKSYLSDREQQCLVNGYLSSPRKIKCGVPQGSILGPLLFLLYINDMPDSLKYSTPSLYADDTEIYLSSKDCDDTVIKINLDLENIRKWMLQNKLQIHPTKSKYMFIGSAYNIKHKAWYTNKGYHAMPTFLSVATNTFLRERVASKGKNPRQYGITTYNHPMNLTKGELSQSTLQSMARTDLVMAIFVIFALAFVPASFVVYLINERVSKSKHLHMVCGVNPLIYWVSNFFWDMCNYCIPAFCCICIFLAFQEKAYTSVDNFGPTLLLLLLYGWSITPLMYPASFVFQISSTAYIALICINLFVGVNTTIATFVLEFFDDDAELQLINSYLKKIFLIFPNYCLGRGLIDLAKNQLFADVYKRFGSDIFQDPLSWEITGRNILSMFVMGFVYFALTLLIEYKFFIRRRKVIGEVTTTEGGDEDVDNERKRVVNGDADSECLRLVNLTKVYQSKFSRTKNLAVKQLCLGVPRGQCDSKNEREAWKLGKTM</sequence>
<organism evidence="5 6">
    <name type="scientific">Paramuricea clavata</name>
    <name type="common">Red gorgonian</name>
    <name type="synonym">Violescent sea-whip</name>
    <dbReference type="NCBI Taxonomy" id="317549"/>
    <lineage>
        <taxon>Eukaryota</taxon>
        <taxon>Metazoa</taxon>
        <taxon>Cnidaria</taxon>
        <taxon>Anthozoa</taxon>
        <taxon>Octocorallia</taxon>
        <taxon>Malacalcyonacea</taxon>
        <taxon>Plexauridae</taxon>
        <taxon>Paramuricea</taxon>
    </lineage>
</organism>
<dbReference type="OrthoDB" id="3261222at2759"/>
<keyword evidence="2" id="KW-0812">Transmembrane</keyword>
<comment type="caution">
    <text evidence="5">The sequence shown here is derived from an EMBL/GenBank/DDBJ whole genome shotgun (WGS) entry which is preliminary data.</text>
</comment>
<accession>A0A7D9J698</accession>
<dbReference type="GO" id="GO:0016020">
    <property type="term" value="C:membrane"/>
    <property type="evidence" value="ECO:0007669"/>
    <property type="project" value="UniProtKB-SubCell"/>
</dbReference>